<dbReference type="Gene3D" id="3.40.250.10">
    <property type="entry name" value="Rhodanese-like domain"/>
    <property type="match status" value="2"/>
</dbReference>
<gene>
    <name evidence="4" type="ORF">EXM22_02425</name>
</gene>
<dbReference type="PANTHER" id="PTHR43855:SF1">
    <property type="entry name" value="THIOSULFATE SULFURTRANSFERASE"/>
    <property type="match status" value="1"/>
</dbReference>
<feature type="chain" id="PRO_5022882538" evidence="2">
    <location>
        <begin position="25"/>
        <end position="300"/>
    </location>
</feature>
<dbReference type="PANTHER" id="PTHR43855">
    <property type="entry name" value="THIOSULFATE SULFURTRANSFERASE"/>
    <property type="match status" value="1"/>
</dbReference>
<evidence type="ECO:0000313" key="5">
    <source>
        <dbReference type="Proteomes" id="UP000324209"/>
    </source>
</evidence>
<dbReference type="InterPro" id="IPR036873">
    <property type="entry name" value="Rhodanese-like_dom_sf"/>
</dbReference>
<organism evidence="4 5">
    <name type="scientific">Oceanispirochaeta crateris</name>
    <dbReference type="NCBI Taxonomy" id="2518645"/>
    <lineage>
        <taxon>Bacteria</taxon>
        <taxon>Pseudomonadati</taxon>
        <taxon>Spirochaetota</taxon>
        <taxon>Spirochaetia</taxon>
        <taxon>Spirochaetales</taxon>
        <taxon>Spirochaetaceae</taxon>
        <taxon>Oceanispirochaeta</taxon>
    </lineage>
</organism>
<evidence type="ECO:0000259" key="3">
    <source>
        <dbReference type="PROSITE" id="PS50206"/>
    </source>
</evidence>
<dbReference type="Pfam" id="PF00581">
    <property type="entry name" value="Rhodanese"/>
    <property type="match status" value="2"/>
</dbReference>
<keyword evidence="2" id="KW-0732">Signal</keyword>
<keyword evidence="1" id="KW-0677">Repeat</keyword>
<dbReference type="PROSITE" id="PS51257">
    <property type="entry name" value="PROKAR_LIPOPROTEIN"/>
    <property type="match status" value="1"/>
</dbReference>
<dbReference type="SMART" id="SM00450">
    <property type="entry name" value="RHOD"/>
    <property type="match status" value="2"/>
</dbReference>
<dbReference type="PROSITE" id="PS50206">
    <property type="entry name" value="RHODANESE_3"/>
    <property type="match status" value="2"/>
</dbReference>
<feature type="domain" description="Rhodanese" evidence="3">
    <location>
        <begin position="41"/>
        <end position="149"/>
    </location>
</feature>
<dbReference type="GO" id="GO:0016740">
    <property type="term" value="F:transferase activity"/>
    <property type="evidence" value="ECO:0007669"/>
    <property type="project" value="UniProtKB-KW"/>
</dbReference>
<evidence type="ECO:0000256" key="2">
    <source>
        <dbReference type="SAM" id="SignalP"/>
    </source>
</evidence>
<dbReference type="InterPro" id="IPR001763">
    <property type="entry name" value="Rhodanese-like_dom"/>
</dbReference>
<accession>A0A5C1QJX7</accession>
<dbReference type="KEGG" id="ock:EXM22_02425"/>
<dbReference type="AlphaFoldDB" id="A0A5C1QJX7"/>
<dbReference type="Proteomes" id="UP000324209">
    <property type="component" value="Chromosome"/>
</dbReference>
<feature type="domain" description="Rhodanese" evidence="3">
    <location>
        <begin position="182"/>
        <end position="285"/>
    </location>
</feature>
<keyword evidence="5" id="KW-1185">Reference proteome</keyword>
<keyword evidence="4" id="KW-0808">Transferase</keyword>
<sequence length="300" mass="32891">MKYKYLFVILLPVVLLFGSCSADYAESGTLIVEADDVKDLMNEGYILVDAQKTTSYTKNHIEGAVNIERAMVTVNEPVPNSIAAAATVAAAAGEAGIGETDNLVIYDSNSNMDSSRLYWTFKYYGHGGDIKVVSGGMTALEKEGFKLSKAEVTSTAKNYKTGATASDMIIDTADLATLVEAAPTNTFIIDVRTDDEYYAGTIPGSVHINYENNNFKDATFRPVQQIRILYKDYGIMPEDSIIMYCKTSIRAANTYAALYNAGYRNLKVYDSAWLGWEASGNRIYTPQKEEMVSVSAQDNS</sequence>
<dbReference type="RefSeq" id="WP_149484986.1">
    <property type="nucleotide sequence ID" value="NZ_CP036150.1"/>
</dbReference>
<proteinExistence type="predicted"/>
<dbReference type="EMBL" id="CP036150">
    <property type="protein sequence ID" value="QEN06904.1"/>
    <property type="molecule type" value="Genomic_DNA"/>
</dbReference>
<dbReference type="InterPro" id="IPR051126">
    <property type="entry name" value="Thiosulfate_sulfurtransferase"/>
</dbReference>
<protein>
    <submittedName>
        <fullName evidence="4">Sulfurtransferase</fullName>
    </submittedName>
</protein>
<dbReference type="OrthoDB" id="9770030at2"/>
<dbReference type="SUPFAM" id="SSF52821">
    <property type="entry name" value="Rhodanese/Cell cycle control phosphatase"/>
    <property type="match status" value="2"/>
</dbReference>
<evidence type="ECO:0000256" key="1">
    <source>
        <dbReference type="ARBA" id="ARBA00022737"/>
    </source>
</evidence>
<name>A0A5C1QJX7_9SPIO</name>
<evidence type="ECO:0000313" key="4">
    <source>
        <dbReference type="EMBL" id="QEN06904.1"/>
    </source>
</evidence>
<reference evidence="4 5" key="1">
    <citation type="submission" date="2019-02" db="EMBL/GenBank/DDBJ databases">
        <title>Complete Genome Sequence and Methylome Analysis of free living Spirochaetas.</title>
        <authorList>
            <person name="Fomenkov A."/>
            <person name="Dubinina G."/>
            <person name="Leshcheva N."/>
            <person name="Mikheeva N."/>
            <person name="Grabovich M."/>
            <person name="Vincze T."/>
            <person name="Roberts R.J."/>
        </authorList>
    </citation>
    <scope>NUCLEOTIDE SEQUENCE [LARGE SCALE GENOMIC DNA]</scope>
    <source>
        <strain evidence="4 5">K2</strain>
    </source>
</reference>
<feature type="signal peptide" evidence="2">
    <location>
        <begin position="1"/>
        <end position="24"/>
    </location>
</feature>